<feature type="transmembrane region" description="Helical" evidence="1">
    <location>
        <begin position="65"/>
        <end position="87"/>
    </location>
</feature>
<keyword evidence="3" id="KW-1185">Reference proteome</keyword>
<reference evidence="3" key="1">
    <citation type="submission" date="2015-11" db="EMBL/GenBank/DDBJ databases">
        <authorList>
            <person name="Tobias N.J."/>
            <person name="Mishra B."/>
            <person name="Gupta D.K."/>
            <person name="Thines M."/>
            <person name="Stinear T.P."/>
            <person name="Bode H.B."/>
        </authorList>
    </citation>
    <scope>NUCLEOTIDE SEQUENCE [LARGE SCALE GENOMIC DNA]</scope>
    <source>
        <strain evidence="3">PB45.5</strain>
    </source>
</reference>
<feature type="transmembrane region" description="Helical" evidence="1">
    <location>
        <begin position="28"/>
        <end position="53"/>
    </location>
</feature>
<proteinExistence type="predicted"/>
<evidence type="ECO:0000256" key="1">
    <source>
        <dbReference type="SAM" id="Phobius"/>
    </source>
</evidence>
<evidence type="ECO:0000313" key="3">
    <source>
        <dbReference type="Proteomes" id="UP000092665"/>
    </source>
</evidence>
<evidence type="ECO:0000313" key="2">
    <source>
        <dbReference type="EMBL" id="OCA55526.1"/>
    </source>
</evidence>
<keyword evidence="1" id="KW-0472">Membrane</keyword>
<evidence type="ECO:0008006" key="4">
    <source>
        <dbReference type="Google" id="ProtNLM"/>
    </source>
</evidence>
<gene>
    <name evidence="2" type="ORF">Phpb_01359</name>
</gene>
<dbReference type="AlphaFoldDB" id="A0A1B8YKB0"/>
<organism evidence="2 3">
    <name type="scientific">Photorhabdus namnaonensis</name>
    <dbReference type="NCBI Taxonomy" id="1851568"/>
    <lineage>
        <taxon>Bacteria</taxon>
        <taxon>Pseudomonadati</taxon>
        <taxon>Pseudomonadota</taxon>
        <taxon>Gammaproteobacteria</taxon>
        <taxon>Enterobacterales</taxon>
        <taxon>Morganellaceae</taxon>
        <taxon>Photorhabdus</taxon>
    </lineage>
</organism>
<dbReference type="PATRIC" id="fig|29488.15.peg.1483"/>
<name>A0A1B8YKB0_9GAMM</name>
<sequence>MIDIVVFDFNQFLNNWGGMGNKKKAIQILGALAIFILASLGLFLTGGNLISLVEMDEEITFSSNVFIIFFSFPLISYTTFLIIFFTVTDHYPKHNDKFVKCFFSIAIVALFLSFPISFYVHYKLKSDGYLVCPRISWMSPNTYVKDMKLCD</sequence>
<protein>
    <recommendedName>
        <fullName evidence="4">DUF1240 domain-containing protein</fullName>
    </recommendedName>
</protein>
<comment type="caution">
    <text evidence="2">The sequence shown here is derived from an EMBL/GenBank/DDBJ whole genome shotgun (WGS) entry which is preliminary data.</text>
</comment>
<dbReference type="InterPro" id="IPR010665">
    <property type="entry name" value="DUF1240"/>
</dbReference>
<accession>A0A1B8YKB0</accession>
<feature type="transmembrane region" description="Helical" evidence="1">
    <location>
        <begin position="99"/>
        <end position="120"/>
    </location>
</feature>
<dbReference type="EMBL" id="LOIC01000034">
    <property type="protein sequence ID" value="OCA55526.1"/>
    <property type="molecule type" value="Genomic_DNA"/>
</dbReference>
<dbReference type="Pfam" id="PF06836">
    <property type="entry name" value="DUF1240"/>
    <property type="match status" value="1"/>
</dbReference>
<keyword evidence="1" id="KW-0812">Transmembrane</keyword>
<dbReference type="Proteomes" id="UP000092665">
    <property type="component" value="Unassembled WGS sequence"/>
</dbReference>
<keyword evidence="1" id="KW-1133">Transmembrane helix</keyword>